<accession>A0A941CZM8</accession>
<keyword evidence="4" id="KW-1185">Reference proteome</keyword>
<proteinExistence type="predicted"/>
<dbReference type="AlphaFoldDB" id="A0A941CZM8"/>
<feature type="transmembrane region" description="Helical" evidence="1">
    <location>
        <begin position="45"/>
        <end position="69"/>
    </location>
</feature>
<reference evidence="3" key="1">
    <citation type="submission" date="2021-01" db="EMBL/GenBank/DDBJ databases">
        <title>Genome sequence of Phenylobacterium sp. 20VBR1 isolated from a valley glaceir, Ny-Alesund, Svalbard.</title>
        <authorList>
            <person name="Thomas F.A."/>
            <person name="Krishnan K.P."/>
            <person name="Sinha R.K."/>
        </authorList>
    </citation>
    <scope>NUCLEOTIDE SEQUENCE</scope>
    <source>
        <strain evidence="3">20VBR1</strain>
    </source>
</reference>
<keyword evidence="1" id="KW-0812">Transmembrane</keyword>
<dbReference type="EMBL" id="CP068570">
    <property type="protein sequence ID" value="QQZ48635.1"/>
    <property type="molecule type" value="Genomic_DNA"/>
</dbReference>
<evidence type="ECO:0000313" key="2">
    <source>
        <dbReference type="EMBL" id="MBR7619551.1"/>
    </source>
</evidence>
<dbReference type="EMBL" id="JAGSGD010000001">
    <property type="protein sequence ID" value="MBR7619551.1"/>
    <property type="molecule type" value="Genomic_DNA"/>
</dbReference>
<organism evidence="2 4">
    <name type="scientific">Phenylobacterium glaciei</name>
    <dbReference type="NCBI Taxonomy" id="2803784"/>
    <lineage>
        <taxon>Bacteria</taxon>
        <taxon>Pseudomonadati</taxon>
        <taxon>Pseudomonadota</taxon>
        <taxon>Alphaproteobacteria</taxon>
        <taxon>Caulobacterales</taxon>
        <taxon>Caulobacteraceae</taxon>
        <taxon>Phenylobacterium</taxon>
    </lineage>
</organism>
<keyword evidence="1" id="KW-0472">Membrane</keyword>
<reference evidence="2" key="2">
    <citation type="submission" date="2021-04" db="EMBL/GenBank/DDBJ databases">
        <title>Draft genome assembly of strain Phenylobacterium sp. 20VBR1 using MiniION and Illumina platforms.</title>
        <authorList>
            <person name="Thomas F.A."/>
            <person name="Krishnan K.P."/>
            <person name="Sinha R.K."/>
        </authorList>
    </citation>
    <scope>NUCLEOTIDE SEQUENCE</scope>
    <source>
        <strain evidence="2">20VBR1</strain>
    </source>
</reference>
<name>A0A941CZM8_9CAUL</name>
<gene>
    <name evidence="2" type="ORF">JKL49_09145</name>
    <name evidence="3" type="ORF">JKL49_13950</name>
</gene>
<evidence type="ECO:0000256" key="1">
    <source>
        <dbReference type="SAM" id="Phobius"/>
    </source>
</evidence>
<evidence type="ECO:0000313" key="4">
    <source>
        <dbReference type="Proteomes" id="UP000622580"/>
    </source>
</evidence>
<dbReference type="Proteomes" id="UP000622580">
    <property type="component" value="Unassembled WGS sequence"/>
</dbReference>
<sequence>MARLQRRSDLNTWIRQVHRWVCIAFTAGVTANIVAIFVLKQAKPNLWVGLSALLPLILLLLTGLYMFVLPYAARWRAQRPAGGSE</sequence>
<evidence type="ECO:0000313" key="3">
    <source>
        <dbReference type="EMBL" id="QQZ48635.1"/>
    </source>
</evidence>
<keyword evidence="1" id="KW-1133">Transmembrane helix</keyword>
<protein>
    <submittedName>
        <fullName evidence="2">Uncharacterized protein</fullName>
    </submittedName>
</protein>
<feature type="transmembrane region" description="Helical" evidence="1">
    <location>
        <begin position="20"/>
        <end position="39"/>
    </location>
</feature>